<dbReference type="GO" id="GO:0016491">
    <property type="term" value="F:oxidoreductase activity"/>
    <property type="evidence" value="ECO:0007669"/>
    <property type="project" value="UniProtKB-KW"/>
</dbReference>
<dbReference type="PANTHER" id="PTHR24321">
    <property type="entry name" value="DEHYDROGENASES, SHORT CHAIN"/>
    <property type="match status" value="1"/>
</dbReference>
<organism evidence="3 4">
    <name type="scientific">Antricoccus suffuscus</name>
    <dbReference type="NCBI Taxonomy" id="1629062"/>
    <lineage>
        <taxon>Bacteria</taxon>
        <taxon>Bacillati</taxon>
        <taxon>Actinomycetota</taxon>
        <taxon>Actinomycetes</taxon>
        <taxon>Geodermatophilales</taxon>
        <taxon>Antricoccaceae</taxon>
        <taxon>Antricoccus</taxon>
    </lineage>
</organism>
<dbReference type="AlphaFoldDB" id="A0A2T1A1I7"/>
<dbReference type="PROSITE" id="PS00061">
    <property type="entry name" value="ADH_SHORT"/>
    <property type="match status" value="1"/>
</dbReference>
<dbReference type="EMBL" id="PVUE01000005">
    <property type="protein sequence ID" value="PRZ42456.1"/>
    <property type="molecule type" value="Genomic_DNA"/>
</dbReference>
<evidence type="ECO:0000256" key="1">
    <source>
        <dbReference type="ARBA" id="ARBA00006484"/>
    </source>
</evidence>
<sequence>MSRFIVTGGASGIGRATVTAMLKRGDSVGVIDFNQDSLIAIAAEFPDESRDGRLATAQADVSLEPAMQEAIDFFAAQFDGLDGIVNNAGIGGAFGHLADLQVEDWDATFAVNTRGVFIGIKHTARILVEQGTGGSIVNVASVAGLIGDAGSQAYSASKAAVIQMGRVFASELAPHKIAVNTVNPGLIATPLNPISKRRNEEAFTAAQPWPEVGRPEHIAQAILFFTSPDTSFITGEAIAVDGGLTSIGAQPGDALGTNSRGFGVYGMNFGNTGRSAVVRGKTTE</sequence>
<dbReference type="PRINTS" id="PR00081">
    <property type="entry name" value="GDHRDH"/>
</dbReference>
<accession>A0A2T1A1I7</accession>
<dbReference type="CDD" id="cd05233">
    <property type="entry name" value="SDR_c"/>
    <property type="match status" value="1"/>
</dbReference>
<name>A0A2T1A1I7_9ACTN</name>
<dbReference type="RefSeq" id="WP_170110998.1">
    <property type="nucleotide sequence ID" value="NZ_PVUE01000005.1"/>
</dbReference>
<dbReference type="Gene3D" id="3.40.50.720">
    <property type="entry name" value="NAD(P)-binding Rossmann-like Domain"/>
    <property type="match status" value="1"/>
</dbReference>
<gene>
    <name evidence="3" type="ORF">CLV47_10578</name>
</gene>
<comment type="similarity">
    <text evidence="1">Belongs to the short-chain dehydrogenases/reductases (SDR) family.</text>
</comment>
<dbReference type="Proteomes" id="UP000237752">
    <property type="component" value="Unassembled WGS sequence"/>
</dbReference>
<reference evidence="3 4" key="1">
    <citation type="submission" date="2018-03" db="EMBL/GenBank/DDBJ databases">
        <title>Genomic Encyclopedia of Archaeal and Bacterial Type Strains, Phase II (KMG-II): from individual species to whole genera.</title>
        <authorList>
            <person name="Goeker M."/>
        </authorList>
    </citation>
    <scope>NUCLEOTIDE SEQUENCE [LARGE SCALE GENOMIC DNA]</scope>
    <source>
        <strain evidence="3 4">DSM 100065</strain>
    </source>
</reference>
<dbReference type="Pfam" id="PF13561">
    <property type="entry name" value="adh_short_C2"/>
    <property type="match status" value="1"/>
</dbReference>
<dbReference type="InterPro" id="IPR020904">
    <property type="entry name" value="Sc_DH/Rdtase_CS"/>
</dbReference>
<dbReference type="InterPro" id="IPR002347">
    <property type="entry name" value="SDR_fam"/>
</dbReference>
<evidence type="ECO:0000313" key="4">
    <source>
        <dbReference type="Proteomes" id="UP000237752"/>
    </source>
</evidence>
<protein>
    <submittedName>
        <fullName evidence="3">NAD(P)-dependent dehydrogenase (Short-subunit alcohol dehydrogenase family)</fullName>
    </submittedName>
</protein>
<dbReference type="InterPro" id="IPR036291">
    <property type="entry name" value="NAD(P)-bd_dom_sf"/>
</dbReference>
<dbReference type="FunFam" id="3.40.50.720:FF:000084">
    <property type="entry name" value="Short-chain dehydrogenase reductase"/>
    <property type="match status" value="1"/>
</dbReference>
<dbReference type="PANTHER" id="PTHR24321:SF8">
    <property type="entry name" value="ESTRADIOL 17-BETA-DEHYDROGENASE 8-RELATED"/>
    <property type="match status" value="1"/>
</dbReference>
<keyword evidence="4" id="KW-1185">Reference proteome</keyword>
<dbReference type="SUPFAM" id="SSF51735">
    <property type="entry name" value="NAD(P)-binding Rossmann-fold domains"/>
    <property type="match status" value="1"/>
</dbReference>
<comment type="caution">
    <text evidence="3">The sequence shown here is derived from an EMBL/GenBank/DDBJ whole genome shotgun (WGS) entry which is preliminary data.</text>
</comment>
<evidence type="ECO:0000313" key="3">
    <source>
        <dbReference type="EMBL" id="PRZ42456.1"/>
    </source>
</evidence>
<dbReference type="PRINTS" id="PR00080">
    <property type="entry name" value="SDRFAMILY"/>
</dbReference>
<evidence type="ECO:0000256" key="2">
    <source>
        <dbReference type="ARBA" id="ARBA00023002"/>
    </source>
</evidence>
<keyword evidence="2" id="KW-0560">Oxidoreductase</keyword>
<proteinExistence type="inferred from homology"/>